<evidence type="ECO:0000313" key="1">
    <source>
        <dbReference type="EMBL" id="KAJ1115220.1"/>
    </source>
</evidence>
<dbReference type="Proteomes" id="UP001066276">
    <property type="component" value="Chromosome 8"/>
</dbReference>
<keyword evidence="2" id="KW-1185">Reference proteome</keyword>
<sequence length="86" mass="9429">MRTGSRGDPGTRRSRATSLQWCLQHCGSVRSPPQLPSIWVRRWVHQLTCFGHKSVVDAVLSASAATVPVQQQSVHPAWPAPHVPLA</sequence>
<gene>
    <name evidence="1" type="ORF">NDU88_003446</name>
</gene>
<reference evidence="1" key="1">
    <citation type="journal article" date="2022" name="bioRxiv">
        <title>Sequencing and chromosome-scale assembly of the giantPleurodeles waltlgenome.</title>
        <authorList>
            <person name="Brown T."/>
            <person name="Elewa A."/>
            <person name="Iarovenko S."/>
            <person name="Subramanian E."/>
            <person name="Araus A.J."/>
            <person name="Petzold A."/>
            <person name="Susuki M."/>
            <person name="Suzuki K.-i.T."/>
            <person name="Hayashi T."/>
            <person name="Toyoda A."/>
            <person name="Oliveira C."/>
            <person name="Osipova E."/>
            <person name="Leigh N.D."/>
            <person name="Simon A."/>
            <person name="Yun M.H."/>
        </authorList>
    </citation>
    <scope>NUCLEOTIDE SEQUENCE</scope>
    <source>
        <strain evidence="1">20211129_DDA</strain>
        <tissue evidence="1">Liver</tissue>
    </source>
</reference>
<evidence type="ECO:0000313" key="2">
    <source>
        <dbReference type="Proteomes" id="UP001066276"/>
    </source>
</evidence>
<proteinExistence type="predicted"/>
<protein>
    <submittedName>
        <fullName evidence="1">Uncharacterized protein</fullName>
    </submittedName>
</protein>
<dbReference type="EMBL" id="JANPWB010000012">
    <property type="protein sequence ID" value="KAJ1115220.1"/>
    <property type="molecule type" value="Genomic_DNA"/>
</dbReference>
<name>A0AAV7NQX0_PLEWA</name>
<dbReference type="AlphaFoldDB" id="A0AAV7NQX0"/>
<accession>A0AAV7NQX0</accession>
<organism evidence="1 2">
    <name type="scientific">Pleurodeles waltl</name>
    <name type="common">Iberian ribbed newt</name>
    <dbReference type="NCBI Taxonomy" id="8319"/>
    <lineage>
        <taxon>Eukaryota</taxon>
        <taxon>Metazoa</taxon>
        <taxon>Chordata</taxon>
        <taxon>Craniata</taxon>
        <taxon>Vertebrata</taxon>
        <taxon>Euteleostomi</taxon>
        <taxon>Amphibia</taxon>
        <taxon>Batrachia</taxon>
        <taxon>Caudata</taxon>
        <taxon>Salamandroidea</taxon>
        <taxon>Salamandridae</taxon>
        <taxon>Pleurodelinae</taxon>
        <taxon>Pleurodeles</taxon>
    </lineage>
</organism>
<comment type="caution">
    <text evidence="1">The sequence shown here is derived from an EMBL/GenBank/DDBJ whole genome shotgun (WGS) entry which is preliminary data.</text>
</comment>